<dbReference type="PANTHER" id="PTHR11384">
    <property type="entry name" value="ATP-BINDING CASSETTE, SUB-FAMILY D MEMBER"/>
    <property type="match status" value="1"/>
</dbReference>
<dbReference type="PROSITE" id="PS50929">
    <property type="entry name" value="ABC_TM1F"/>
    <property type="match status" value="1"/>
</dbReference>
<dbReference type="GO" id="GO:0005524">
    <property type="term" value="F:ATP binding"/>
    <property type="evidence" value="ECO:0007669"/>
    <property type="project" value="UniProtKB-KW"/>
</dbReference>
<dbReference type="SUPFAM" id="SSF52540">
    <property type="entry name" value="P-loop containing nucleoside triphosphate hydrolases"/>
    <property type="match status" value="1"/>
</dbReference>
<dbReference type="PANTHER" id="PTHR11384:SF59">
    <property type="entry name" value="LYSOSOMAL COBALAMIN TRANSPORTER ABCD4"/>
    <property type="match status" value="1"/>
</dbReference>
<comment type="caution">
    <text evidence="9">The sequence shown here is derived from an EMBL/GenBank/DDBJ whole genome shotgun (WGS) entry which is preliminary data.</text>
</comment>
<dbReference type="InterPro" id="IPR050835">
    <property type="entry name" value="ABC_transporter_sub-D"/>
</dbReference>
<comment type="subcellular location">
    <subcellularLocation>
        <location evidence="1">Cell membrane</location>
        <topology evidence="1">Multi-pass membrane protein</topology>
    </subcellularLocation>
</comment>
<feature type="transmembrane region" description="Helical" evidence="7">
    <location>
        <begin position="218"/>
        <end position="238"/>
    </location>
</feature>
<protein>
    <submittedName>
        <fullName evidence="9">ABC transporter ATP-binding protein/permease</fullName>
    </submittedName>
</protein>
<dbReference type="EMBL" id="JAUYVI010000007">
    <property type="protein sequence ID" value="MDQ7250637.1"/>
    <property type="molecule type" value="Genomic_DNA"/>
</dbReference>
<dbReference type="RefSeq" id="WP_379960168.1">
    <property type="nucleotide sequence ID" value="NZ_JAUYVI010000007.1"/>
</dbReference>
<keyword evidence="9" id="KW-0547">Nucleotide-binding</keyword>
<keyword evidence="10" id="KW-1185">Reference proteome</keyword>
<keyword evidence="3 7" id="KW-0812">Transmembrane</keyword>
<feature type="region of interest" description="Disordered" evidence="6">
    <location>
        <begin position="1"/>
        <end position="28"/>
    </location>
</feature>
<dbReference type="Pfam" id="PF06472">
    <property type="entry name" value="ABC_membrane_2"/>
    <property type="match status" value="1"/>
</dbReference>
<reference evidence="10" key="1">
    <citation type="submission" date="2023-08" db="EMBL/GenBank/DDBJ databases">
        <title>Rhodospirillaceae gen. nov., a novel taxon isolated from the Yangtze River Yuezi River estuary sludge.</title>
        <authorList>
            <person name="Ruan L."/>
        </authorList>
    </citation>
    <scope>NUCLEOTIDE SEQUENCE [LARGE SCALE GENOMIC DNA]</scope>
    <source>
        <strain evidence="10">R-7</strain>
    </source>
</reference>
<keyword evidence="4 7" id="KW-1133">Transmembrane helix</keyword>
<organism evidence="9 10">
    <name type="scientific">Dongia sedimenti</name>
    <dbReference type="NCBI Taxonomy" id="3064282"/>
    <lineage>
        <taxon>Bacteria</taxon>
        <taxon>Pseudomonadati</taxon>
        <taxon>Pseudomonadota</taxon>
        <taxon>Alphaproteobacteria</taxon>
        <taxon>Rhodospirillales</taxon>
        <taxon>Dongiaceae</taxon>
        <taxon>Dongia</taxon>
    </lineage>
</organism>
<dbReference type="Gene3D" id="3.40.50.300">
    <property type="entry name" value="P-loop containing nucleotide triphosphate hydrolases"/>
    <property type="match status" value="1"/>
</dbReference>
<evidence type="ECO:0000256" key="5">
    <source>
        <dbReference type="ARBA" id="ARBA00023136"/>
    </source>
</evidence>
<dbReference type="InterPro" id="IPR011527">
    <property type="entry name" value="ABC1_TM_dom"/>
</dbReference>
<accession>A0ABU0YSF4</accession>
<evidence type="ECO:0000256" key="3">
    <source>
        <dbReference type="ARBA" id="ARBA00022692"/>
    </source>
</evidence>
<dbReference type="Gene3D" id="1.20.1560.10">
    <property type="entry name" value="ABC transporter type 1, transmembrane domain"/>
    <property type="match status" value="1"/>
</dbReference>
<name>A0ABU0YSF4_9PROT</name>
<keyword evidence="9" id="KW-0067">ATP-binding</keyword>
<evidence type="ECO:0000256" key="7">
    <source>
        <dbReference type="SAM" id="Phobius"/>
    </source>
</evidence>
<feature type="transmembrane region" description="Helical" evidence="7">
    <location>
        <begin position="60"/>
        <end position="83"/>
    </location>
</feature>
<evidence type="ECO:0000256" key="4">
    <source>
        <dbReference type="ARBA" id="ARBA00022989"/>
    </source>
</evidence>
<feature type="transmembrane region" description="Helical" evidence="7">
    <location>
        <begin position="103"/>
        <end position="120"/>
    </location>
</feature>
<keyword evidence="2" id="KW-0813">Transport</keyword>
<proteinExistence type="predicted"/>
<gene>
    <name evidence="9" type="ORF">Q8A70_23310</name>
</gene>
<evidence type="ECO:0000256" key="2">
    <source>
        <dbReference type="ARBA" id="ARBA00022448"/>
    </source>
</evidence>
<evidence type="ECO:0000256" key="6">
    <source>
        <dbReference type="SAM" id="MobiDB-lite"/>
    </source>
</evidence>
<keyword evidence="5 7" id="KW-0472">Membrane</keyword>
<feature type="domain" description="ABC transmembrane type-1" evidence="8">
    <location>
        <begin position="63"/>
        <end position="362"/>
    </location>
</feature>
<dbReference type="SUPFAM" id="SSF90123">
    <property type="entry name" value="ABC transporter transmembrane region"/>
    <property type="match status" value="1"/>
</dbReference>
<evidence type="ECO:0000256" key="1">
    <source>
        <dbReference type="ARBA" id="ARBA00004651"/>
    </source>
</evidence>
<dbReference type="InterPro" id="IPR027417">
    <property type="entry name" value="P-loop_NTPase"/>
</dbReference>
<dbReference type="Proteomes" id="UP001230156">
    <property type="component" value="Unassembled WGS sequence"/>
</dbReference>
<evidence type="ECO:0000313" key="10">
    <source>
        <dbReference type="Proteomes" id="UP001230156"/>
    </source>
</evidence>
<feature type="transmembrane region" description="Helical" evidence="7">
    <location>
        <begin position="179"/>
        <end position="198"/>
    </location>
</feature>
<evidence type="ECO:0000313" key="9">
    <source>
        <dbReference type="EMBL" id="MDQ7250637.1"/>
    </source>
</evidence>
<dbReference type="InterPro" id="IPR036640">
    <property type="entry name" value="ABC1_TM_sf"/>
</dbReference>
<sequence>MTGATEGPIGERRGPSRPRRPRAGGAGSGDALISWPEFFKTFWRVAGGYWSSEQKVKVRLLTLVLVILTICQVGVPVAINRWMRWLFDALEQKAMHQFAELSWILLIILVSNVAIVNLHLRIKRRLQIGWRDWLSRRVEHAWMMNGRHYQLGYMPGPHDNPDGRIAEDVRNATEYAIDLAHSLFYDILLLISFTQILWTLSQAPYIVINDTPYFVPGYLVWLAVLYAGLGSAIALALGRPLIRAVDRRQTSEADFRFGLSHARENSLGIALAGGEVDVRRKFYTLFTGVVRAWDDVTRALANMFFYSSSWSVLSQVFPTLVVAPRYIAGLITLGVLIQSAQAFQQMVGALSWAIDNLGKVADWRASAERVFGLAEAVDHFDDLVCATTGNPITILRSEQRVLAFRDFGTTTPSGQKQILDMNVEIGEGERVLFTGETGAGSSILKAIAGIWPWGDGTIELPDGAKLFFMPPRPYLPTGTLRGAIDYPAANPSPDAAALEAALTQVGLTDLIPRLDEVGNWDQILPIENQQRLGFARLLLKRPDWIFMEEAADTLDPAGQRMMIDLLRTEFPKGAVVAIGHSDALAGVETRRFLLERTDTGVAVREDKVQSSQAWA</sequence>
<evidence type="ECO:0000259" key="8">
    <source>
        <dbReference type="PROSITE" id="PS50929"/>
    </source>
</evidence>